<dbReference type="EMBL" id="HBGN01023687">
    <property type="protein sequence ID" value="CAD9338160.1"/>
    <property type="molecule type" value="Transcribed_RNA"/>
</dbReference>
<dbReference type="GO" id="GO:0000785">
    <property type="term" value="C:chromatin"/>
    <property type="evidence" value="ECO:0007669"/>
    <property type="project" value="TreeGrafter"/>
</dbReference>
<dbReference type="GO" id="GO:0000793">
    <property type="term" value="C:condensed chromosome"/>
    <property type="evidence" value="ECO:0007669"/>
    <property type="project" value="TreeGrafter"/>
</dbReference>
<evidence type="ECO:0000256" key="2">
    <source>
        <dbReference type="SAM" id="MobiDB-lite"/>
    </source>
</evidence>
<organism evidence="4">
    <name type="scientific">Ditylum brightwellii</name>
    <dbReference type="NCBI Taxonomy" id="49249"/>
    <lineage>
        <taxon>Eukaryota</taxon>
        <taxon>Sar</taxon>
        <taxon>Stramenopiles</taxon>
        <taxon>Ochrophyta</taxon>
        <taxon>Bacillariophyta</taxon>
        <taxon>Mediophyceae</taxon>
        <taxon>Lithodesmiophycidae</taxon>
        <taxon>Lithodesmiales</taxon>
        <taxon>Lithodesmiaceae</taxon>
        <taxon>Ditylum</taxon>
    </lineage>
</organism>
<feature type="region of interest" description="Disordered" evidence="2">
    <location>
        <begin position="1"/>
        <end position="66"/>
    </location>
</feature>
<dbReference type="GO" id="GO:0007076">
    <property type="term" value="P:mitotic chromosome condensation"/>
    <property type="evidence" value="ECO:0007669"/>
    <property type="project" value="TreeGrafter"/>
</dbReference>
<reference evidence="4" key="1">
    <citation type="submission" date="2021-01" db="EMBL/GenBank/DDBJ databases">
        <authorList>
            <person name="Corre E."/>
            <person name="Pelletier E."/>
            <person name="Niang G."/>
            <person name="Scheremetjew M."/>
            <person name="Finn R."/>
            <person name="Kale V."/>
            <person name="Holt S."/>
            <person name="Cochrane G."/>
            <person name="Meng A."/>
            <person name="Brown T."/>
            <person name="Cohen L."/>
        </authorList>
    </citation>
    <scope>NUCLEOTIDE SEQUENCE</scope>
    <source>
        <strain evidence="4">Pop2</strain>
    </source>
</reference>
<keyword evidence="3" id="KW-1133">Transmembrane helix</keyword>
<feature type="region of interest" description="Disordered" evidence="2">
    <location>
        <begin position="214"/>
        <end position="250"/>
    </location>
</feature>
<feature type="compositionally biased region" description="Basic and acidic residues" evidence="2">
    <location>
        <begin position="41"/>
        <end position="66"/>
    </location>
</feature>
<name>A0A7S2EIC3_9STRA</name>
<keyword evidence="3" id="KW-0812">Transmembrane</keyword>
<evidence type="ECO:0000256" key="3">
    <source>
        <dbReference type="SAM" id="Phobius"/>
    </source>
</evidence>
<dbReference type="SUPFAM" id="SSF90257">
    <property type="entry name" value="Myosin rod fragments"/>
    <property type="match status" value="1"/>
</dbReference>
<keyword evidence="3" id="KW-0472">Membrane</keyword>
<dbReference type="PANTHER" id="PTHR43941:SF1">
    <property type="entry name" value="STRUCTURAL MAINTENANCE OF CHROMOSOMES PROTEIN 2"/>
    <property type="match status" value="1"/>
</dbReference>
<evidence type="ECO:0000256" key="1">
    <source>
        <dbReference type="SAM" id="Coils"/>
    </source>
</evidence>
<dbReference type="PANTHER" id="PTHR43941">
    <property type="entry name" value="STRUCTURAL MAINTENANCE OF CHROMOSOMES PROTEIN 2"/>
    <property type="match status" value="1"/>
</dbReference>
<feature type="compositionally biased region" description="Low complexity" evidence="2">
    <location>
        <begin position="232"/>
        <end position="250"/>
    </location>
</feature>
<gene>
    <name evidence="4" type="ORF">DBRI1063_LOCUS15132</name>
</gene>
<evidence type="ECO:0000313" key="4">
    <source>
        <dbReference type="EMBL" id="CAD9338160.1"/>
    </source>
</evidence>
<keyword evidence="1" id="KW-0175">Coiled coil</keyword>
<dbReference type="GO" id="GO:0003682">
    <property type="term" value="F:chromatin binding"/>
    <property type="evidence" value="ECO:0007669"/>
    <property type="project" value="TreeGrafter"/>
</dbReference>
<accession>A0A7S2EIC3</accession>
<feature type="coiled-coil region" evidence="1">
    <location>
        <begin position="301"/>
        <end position="370"/>
    </location>
</feature>
<proteinExistence type="predicted"/>
<sequence length="686" mass="76994">MSKFKTNAEPSLPHGVDEEITDPPTISPTCSSDEEDERIVDEENSHSTIIDKEADESVTRDQHDHKHIEILDCTSPTSDISVFSERSTKKDPPQGSIADAVAAAVSAALSATEKANAANESANVSIASLRQKKLNVLQSLQNAEGINNSINITPTQPIRKKPDPIETITEDSFRDEYYSTWQLYNPQVHKSFIQPHSALPTSAYDDNSFSIQRHHSPQVHKDFTQPPPTPATPVTVTSSPPDSPNSNSPATVVIEHRNKGEKKSYMAFFMKHRKKIIFMVVFWAFIFTGSSAYMLPDFLSIPGLNTQIKELTEQVDRLEYQIDELNIQNGRLETNIDLLTDQVDELEEQVTRLEDEVGRLGGEVDRLQGNVDTLDEIVSTLETTNAELSGTVMNLEVENDIFKGLNLDLNLTNTEYEQLNLQLKSSNTLYEENNAELNFTVSLLSNEVDKLKVTEQNLTITVDEYQLRNQELSVEVDSLSSIRLDLDGRVQDLGQQVTVLQDENANYAKLNRDLSTIVTFLNETDLEFRDTYASLASALAAEITARQSLLVQDTHLKYSALVLHWNCDLDSTFRLRDFVKDETLPIGSDYEGVISYLEEELLGEVCINTQDLESFFLSNILQPNEQLESISLVELKSGVSEYTTKVFDYYFPDEGEQGGLSENDWREANYACENLPADKLFSSSNT</sequence>
<protein>
    <submittedName>
        <fullName evidence="4">Uncharacterized protein</fullName>
    </submittedName>
</protein>
<dbReference type="AlphaFoldDB" id="A0A7S2EIC3"/>
<feature type="transmembrane region" description="Helical" evidence="3">
    <location>
        <begin position="276"/>
        <end position="295"/>
    </location>
</feature>
<dbReference type="Gene3D" id="1.20.5.170">
    <property type="match status" value="1"/>
</dbReference>
<dbReference type="GO" id="GO:0000796">
    <property type="term" value="C:condensin complex"/>
    <property type="evidence" value="ECO:0007669"/>
    <property type="project" value="TreeGrafter"/>
</dbReference>